<keyword evidence="3" id="KW-1185">Reference proteome</keyword>
<reference evidence="2" key="2">
    <citation type="submission" date="2025-09" db="UniProtKB">
        <authorList>
            <consortium name="Ensembl"/>
        </authorList>
    </citation>
    <scope>IDENTIFICATION</scope>
</reference>
<proteinExistence type="predicted"/>
<feature type="region of interest" description="Disordered" evidence="1">
    <location>
        <begin position="71"/>
        <end position="97"/>
    </location>
</feature>
<evidence type="ECO:0000313" key="2">
    <source>
        <dbReference type="Ensembl" id="ENSPSTP00000025172.1"/>
    </source>
</evidence>
<evidence type="ECO:0000313" key="3">
    <source>
        <dbReference type="Proteomes" id="UP000694428"/>
    </source>
</evidence>
<dbReference type="AlphaFoldDB" id="A0A8C9G4R5"/>
<protein>
    <submittedName>
        <fullName evidence="2">Uncharacterized protein</fullName>
    </submittedName>
</protein>
<sequence length="97" mass="10769">MVLPVAARATASTAIKSNIRLTEVLVEPSICINRQKAVAIINMHMGMRMQERWMLYTLPLIQTHMVDELDGKGSGLSDSRDSDQRAVLHSPAMASYK</sequence>
<name>A0A8C9G4R5_PAVCR</name>
<reference evidence="2" key="1">
    <citation type="submission" date="2025-08" db="UniProtKB">
        <authorList>
            <consortium name="Ensembl"/>
        </authorList>
    </citation>
    <scope>IDENTIFICATION</scope>
</reference>
<dbReference type="Ensembl" id="ENSPSTT00000026488.1">
    <property type="protein sequence ID" value="ENSPSTP00000025172.1"/>
    <property type="gene ID" value="ENSPSTG00000018547.1"/>
</dbReference>
<evidence type="ECO:0000256" key="1">
    <source>
        <dbReference type="SAM" id="MobiDB-lite"/>
    </source>
</evidence>
<organism evidence="2 3">
    <name type="scientific">Pavo cristatus</name>
    <name type="common">Indian peafowl</name>
    <name type="synonym">Blue peafowl</name>
    <dbReference type="NCBI Taxonomy" id="9049"/>
    <lineage>
        <taxon>Eukaryota</taxon>
        <taxon>Metazoa</taxon>
        <taxon>Chordata</taxon>
        <taxon>Craniata</taxon>
        <taxon>Vertebrata</taxon>
        <taxon>Euteleostomi</taxon>
        <taxon>Archelosauria</taxon>
        <taxon>Archosauria</taxon>
        <taxon>Dinosauria</taxon>
        <taxon>Saurischia</taxon>
        <taxon>Theropoda</taxon>
        <taxon>Coelurosauria</taxon>
        <taxon>Aves</taxon>
        <taxon>Neognathae</taxon>
        <taxon>Galloanserae</taxon>
        <taxon>Galliformes</taxon>
        <taxon>Phasianidae</taxon>
        <taxon>Phasianinae</taxon>
        <taxon>Pavo</taxon>
    </lineage>
</organism>
<dbReference type="Proteomes" id="UP000694428">
    <property type="component" value="Unplaced"/>
</dbReference>
<accession>A0A8C9G4R5</accession>